<evidence type="ECO:0000256" key="1">
    <source>
        <dbReference type="SAM" id="Phobius"/>
    </source>
</evidence>
<sequence length="78" mass="8415">MTPSPISPRRERAWQAFSAAAMVLAVAGLASLAYVLLGKWAGGTPWPGFDWIAMLGLPAAFFMMGASVLHAVSRRRRL</sequence>
<organism evidence="2 3">
    <name type="scientific">Arthrobacter silviterrae</name>
    <dbReference type="NCBI Taxonomy" id="2026658"/>
    <lineage>
        <taxon>Bacteria</taxon>
        <taxon>Bacillati</taxon>
        <taxon>Actinomycetota</taxon>
        <taxon>Actinomycetes</taxon>
        <taxon>Micrococcales</taxon>
        <taxon>Micrococcaceae</taxon>
        <taxon>Arthrobacter</taxon>
    </lineage>
</organism>
<keyword evidence="1" id="KW-0812">Transmembrane</keyword>
<keyword evidence="1" id="KW-1133">Transmembrane helix</keyword>
<comment type="caution">
    <text evidence="2">The sequence shown here is derived from an EMBL/GenBank/DDBJ whole genome shotgun (WGS) entry which is preliminary data.</text>
</comment>
<feature type="transmembrane region" description="Helical" evidence="1">
    <location>
        <begin position="12"/>
        <end position="37"/>
    </location>
</feature>
<dbReference type="Proteomes" id="UP000479226">
    <property type="component" value="Unassembled WGS sequence"/>
</dbReference>
<evidence type="ECO:0008006" key="4">
    <source>
        <dbReference type="Google" id="ProtNLM"/>
    </source>
</evidence>
<feature type="transmembrane region" description="Helical" evidence="1">
    <location>
        <begin position="49"/>
        <end position="72"/>
    </location>
</feature>
<keyword evidence="3" id="KW-1185">Reference proteome</keyword>
<proteinExistence type="predicted"/>
<dbReference type="EMBL" id="JAAKZI010000018">
    <property type="protein sequence ID" value="NGN84061.1"/>
    <property type="molecule type" value="Genomic_DNA"/>
</dbReference>
<accession>A0ABX0DBS8</accession>
<name>A0ABX0DBS8_9MICC</name>
<reference evidence="2 3" key="1">
    <citation type="submission" date="2020-02" db="EMBL/GenBank/DDBJ databases">
        <title>Genome sequence of the type strain DSM 27180 of Arthrobacter silviterrae.</title>
        <authorList>
            <person name="Gao J."/>
            <person name="Sun J."/>
        </authorList>
    </citation>
    <scope>NUCLEOTIDE SEQUENCE [LARGE SCALE GENOMIC DNA]</scope>
    <source>
        <strain evidence="2 3">DSM 27180</strain>
    </source>
</reference>
<evidence type="ECO:0000313" key="3">
    <source>
        <dbReference type="Proteomes" id="UP000479226"/>
    </source>
</evidence>
<evidence type="ECO:0000313" key="2">
    <source>
        <dbReference type="EMBL" id="NGN84061.1"/>
    </source>
</evidence>
<keyword evidence="1" id="KW-0472">Membrane</keyword>
<dbReference type="RefSeq" id="WP_165182283.1">
    <property type="nucleotide sequence ID" value="NZ_JAAKZI010000018.1"/>
</dbReference>
<protein>
    <recommendedName>
        <fullName evidence="4">Multidrug ABC transporter ATPase</fullName>
    </recommendedName>
</protein>
<gene>
    <name evidence="2" type="ORF">G6N77_11395</name>
</gene>